<dbReference type="AlphaFoldDB" id="A0A1Z1SXR7"/>
<evidence type="ECO:0000313" key="16">
    <source>
        <dbReference type="Proteomes" id="UP000254191"/>
    </source>
</evidence>
<dbReference type="RefSeq" id="WP_004247078.1">
    <property type="nucleotide sequence ID" value="NZ_ABFDCH020000020.1"/>
</dbReference>
<evidence type="ECO:0000256" key="6">
    <source>
        <dbReference type="ARBA" id="ARBA00053369"/>
    </source>
</evidence>
<comment type="catalytic activity">
    <reaction evidence="5 9">
        <text>N(7)-methyl-GTP + H2O = N(7)-methyl-GMP + diphosphate + H(+)</text>
        <dbReference type="Rhea" id="RHEA:58744"/>
        <dbReference type="ChEBI" id="CHEBI:15377"/>
        <dbReference type="ChEBI" id="CHEBI:15378"/>
        <dbReference type="ChEBI" id="CHEBI:33019"/>
        <dbReference type="ChEBI" id="CHEBI:58285"/>
        <dbReference type="ChEBI" id="CHEBI:87133"/>
    </reaction>
</comment>
<reference evidence="15 16" key="2">
    <citation type="submission" date="2018-06" db="EMBL/GenBank/DDBJ databases">
        <authorList>
            <consortium name="Pathogen Informatics"/>
            <person name="Doyle S."/>
        </authorList>
    </citation>
    <scope>NUCLEOTIDE SEQUENCE [LARGE SCALE GENOMIC DNA]</scope>
    <source>
        <strain evidence="12 15">NCTC10975</strain>
        <strain evidence="13 16">NCTC11938</strain>
    </source>
</reference>
<comment type="function">
    <text evidence="6 9">Nucleoside triphosphate pyrophosphatase that hydrolyzes 7-methyl-GTP (m(7)GTP). May have a dual role in cell division arrest and in preventing the incorporation of modified nucleotides into cellular nucleic acids.</text>
</comment>
<evidence type="ECO:0000313" key="11">
    <source>
        <dbReference type="EMBL" id="EKW9777237.1"/>
    </source>
</evidence>
<keyword evidence="2 9" id="KW-0963">Cytoplasm</keyword>
<keyword evidence="3 9" id="KW-0378">Hydrolase</keyword>
<dbReference type="CDD" id="cd00555">
    <property type="entry name" value="Maf"/>
    <property type="match status" value="1"/>
</dbReference>
<reference evidence="11" key="3">
    <citation type="submission" date="2023-06" db="EMBL/GenBank/DDBJ databases">
        <authorList>
            <consortium name="Clinical and Environmental Microbiology Branch: Whole genome sequencing antimicrobial resistance pathogens in the healthcare setting"/>
        </authorList>
    </citation>
    <scope>NUCLEOTIDE SEQUENCE</scope>
    <source>
        <strain evidence="11">Microbial</strain>
    </source>
</reference>
<comment type="subcellular location">
    <subcellularLocation>
        <location evidence="1 9">Cytoplasm</location>
    </subcellularLocation>
</comment>
<evidence type="ECO:0000256" key="8">
    <source>
        <dbReference type="ARBA" id="ARBA00068163"/>
    </source>
</evidence>
<dbReference type="EMBL" id="ABKSPD020000012">
    <property type="protein sequence ID" value="EKW9777237.1"/>
    <property type="molecule type" value="Genomic_DNA"/>
</dbReference>
<dbReference type="EMBL" id="UGTS01000004">
    <property type="protein sequence ID" value="SUC18629.1"/>
    <property type="molecule type" value="Genomic_DNA"/>
</dbReference>
<dbReference type="Proteomes" id="UP000195540">
    <property type="component" value="Chromosome"/>
</dbReference>
<dbReference type="Proteomes" id="UP001171165">
    <property type="component" value="Unassembled WGS sequence"/>
</dbReference>
<comment type="cofactor">
    <cofactor evidence="9">
        <name>a divalent metal cation</name>
        <dbReference type="ChEBI" id="CHEBI:60240"/>
    </cofactor>
</comment>
<dbReference type="PANTHER" id="PTHR43213">
    <property type="entry name" value="BIFUNCTIONAL DTTP/UTP PYROPHOSPHATASE/METHYLTRANSFERASE PROTEIN-RELATED"/>
    <property type="match status" value="1"/>
</dbReference>
<dbReference type="FunFam" id="3.90.950.10:FF:000005">
    <property type="entry name" value="7-methyl-GTP pyrophosphatase"/>
    <property type="match status" value="1"/>
</dbReference>
<reference evidence="10 14" key="1">
    <citation type="submission" date="2017-05" db="EMBL/GenBank/DDBJ databases">
        <title>Whole genome sequencing of Proteus mirabilis AR_0155.</title>
        <authorList>
            <person name="Conlan S."/>
            <person name="Thomas P.J."/>
            <person name="Mullikin J."/>
            <person name="Frank K.M."/>
            <person name="Segre J.A."/>
        </authorList>
    </citation>
    <scope>NUCLEOTIDE SEQUENCE [LARGE SCALE GENOMIC DNA]</scope>
    <source>
        <strain evidence="10 14">AR_0155</strain>
    </source>
</reference>
<dbReference type="PIRSF" id="PIRSF006305">
    <property type="entry name" value="Maf"/>
    <property type="match status" value="1"/>
</dbReference>
<organism evidence="11 17">
    <name type="scientific">Proteus mirabilis</name>
    <dbReference type="NCBI Taxonomy" id="584"/>
    <lineage>
        <taxon>Bacteria</taxon>
        <taxon>Pseudomonadati</taxon>
        <taxon>Pseudomonadota</taxon>
        <taxon>Gammaproteobacteria</taxon>
        <taxon>Enterobacterales</taxon>
        <taxon>Morganellaceae</taxon>
        <taxon>Proteus</taxon>
    </lineage>
</organism>
<dbReference type="EMBL" id="CP021694">
    <property type="protein sequence ID" value="ARX35299.1"/>
    <property type="molecule type" value="Genomic_DNA"/>
</dbReference>
<evidence type="ECO:0000313" key="15">
    <source>
        <dbReference type="Proteomes" id="UP000251485"/>
    </source>
</evidence>
<sequence>MLPLVLASTSPFRAQLLKKLGMPFIQASPNIDETPLPTECAQALVTRLSYEKARALEVQYPNHLIIGSDQVCVLNKKITGKPLNFENAFAQLKQASGQCVSFYTGLTLYNSSTLAYESHCELFQVHFRHLTDDEIIGYLNKETPFYCAGSFKSEGLGITLFDKLSGDDPNSLIGLPLIRLNKMLLSQRINPLLSTDNQE</sequence>
<evidence type="ECO:0000313" key="13">
    <source>
        <dbReference type="EMBL" id="SUC18629.1"/>
    </source>
</evidence>
<evidence type="ECO:0000256" key="4">
    <source>
        <dbReference type="ARBA" id="ARBA00023080"/>
    </source>
</evidence>
<evidence type="ECO:0000313" key="10">
    <source>
        <dbReference type="EMBL" id="ARX35299.1"/>
    </source>
</evidence>
<evidence type="ECO:0000256" key="3">
    <source>
        <dbReference type="ARBA" id="ARBA00022801"/>
    </source>
</evidence>
<proteinExistence type="inferred from homology"/>
<dbReference type="GeneID" id="6801377"/>
<dbReference type="Proteomes" id="UP000254191">
    <property type="component" value="Unassembled WGS sequence"/>
</dbReference>
<evidence type="ECO:0000313" key="17">
    <source>
        <dbReference type="Proteomes" id="UP001171165"/>
    </source>
</evidence>
<dbReference type="InterPro" id="IPR029001">
    <property type="entry name" value="ITPase-like_fam"/>
</dbReference>
<dbReference type="SUPFAM" id="SSF52972">
    <property type="entry name" value="ITPase-like"/>
    <property type="match status" value="1"/>
</dbReference>
<dbReference type="Gene3D" id="3.90.950.10">
    <property type="match status" value="1"/>
</dbReference>
<evidence type="ECO:0000313" key="12">
    <source>
        <dbReference type="EMBL" id="SPY94448.1"/>
    </source>
</evidence>
<feature type="active site" description="Proton acceptor" evidence="9">
    <location>
        <position position="69"/>
    </location>
</feature>
<gene>
    <name evidence="11" type="primary">maf</name>
    <name evidence="12" type="synonym">yhdE_1</name>
    <name evidence="10" type="ORF">AM402_14410</name>
    <name evidence="12" type="ORF">NCTC10975_00790</name>
    <name evidence="13" type="ORF">NCTC11938_00842</name>
    <name evidence="11" type="ORF">PW210_003099</name>
</gene>
<dbReference type="Proteomes" id="UP000251485">
    <property type="component" value="Unassembled WGS sequence"/>
</dbReference>
<evidence type="ECO:0000313" key="14">
    <source>
        <dbReference type="Proteomes" id="UP000195540"/>
    </source>
</evidence>
<feature type="site" description="Important for substrate specificity" evidence="9">
    <location>
        <position position="12"/>
    </location>
</feature>
<accession>A0A1Z1SXR7</accession>
<dbReference type="GO" id="GO:0005737">
    <property type="term" value="C:cytoplasm"/>
    <property type="evidence" value="ECO:0007669"/>
    <property type="project" value="UniProtKB-SubCell"/>
</dbReference>
<dbReference type="InterPro" id="IPR003697">
    <property type="entry name" value="Maf-like"/>
</dbReference>
<name>A0A1Z1SXR7_PROMI</name>
<feature type="site" description="Important for substrate specificity" evidence="9">
    <location>
        <position position="154"/>
    </location>
</feature>
<feature type="site" description="Important for substrate specificity" evidence="9">
    <location>
        <position position="70"/>
    </location>
</feature>
<evidence type="ECO:0000256" key="5">
    <source>
        <dbReference type="ARBA" id="ARBA00050213"/>
    </source>
</evidence>
<evidence type="ECO:0000256" key="9">
    <source>
        <dbReference type="HAMAP-Rule" id="MF_00528"/>
    </source>
</evidence>
<dbReference type="GO" id="GO:0009117">
    <property type="term" value="P:nucleotide metabolic process"/>
    <property type="evidence" value="ECO:0007669"/>
    <property type="project" value="UniProtKB-KW"/>
</dbReference>
<dbReference type="STRING" id="584.AOUC001_11115"/>
<dbReference type="KEGG" id="pvl:AOB99_06705"/>
<protein>
    <recommendedName>
        <fullName evidence="8 9">7-methyl-GTP pyrophosphatase</fullName>
        <shortName evidence="9">m(7)GTP pyrophosphatase</shortName>
        <ecNumber evidence="9">3.6.1.-</ecNumber>
    </recommendedName>
</protein>
<evidence type="ECO:0000256" key="7">
    <source>
        <dbReference type="ARBA" id="ARBA00060749"/>
    </source>
</evidence>
<keyword evidence="4 9" id="KW-0546">Nucleotide metabolism</keyword>
<evidence type="ECO:0000256" key="1">
    <source>
        <dbReference type="ARBA" id="ARBA00004496"/>
    </source>
</evidence>
<comment type="similarity">
    <text evidence="7 9">Belongs to the Maf family. YceF subfamily.</text>
</comment>
<dbReference type="EMBL" id="UAUE01000003">
    <property type="protein sequence ID" value="SPY94448.1"/>
    <property type="molecule type" value="Genomic_DNA"/>
</dbReference>
<dbReference type="Pfam" id="PF02545">
    <property type="entry name" value="Maf"/>
    <property type="match status" value="1"/>
</dbReference>
<dbReference type="OrthoDB" id="9813694at2"/>
<dbReference type="EC" id="3.6.1.-" evidence="9"/>
<dbReference type="GO" id="GO:0047429">
    <property type="term" value="F:nucleoside triphosphate diphosphatase activity"/>
    <property type="evidence" value="ECO:0007669"/>
    <property type="project" value="InterPro"/>
</dbReference>
<dbReference type="OMA" id="FYCAGSF"/>
<evidence type="ECO:0000256" key="2">
    <source>
        <dbReference type="ARBA" id="ARBA00022490"/>
    </source>
</evidence>
<dbReference type="PANTHER" id="PTHR43213:SF10">
    <property type="entry name" value="7-METHYL-GTP PYROPHOSPHATASE"/>
    <property type="match status" value="1"/>
</dbReference>
<dbReference type="NCBIfam" id="TIGR00172">
    <property type="entry name" value="maf"/>
    <property type="match status" value="1"/>
</dbReference>
<dbReference type="HAMAP" id="MF_00528">
    <property type="entry name" value="Maf"/>
    <property type="match status" value="1"/>
</dbReference>
<comment type="caution">
    <text evidence="9">Lacks conserved residue(s) required for the propagation of feature annotation.</text>
</comment>